<keyword evidence="3" id="KW-1185">Reference proteome</keyword>
<keyword evidence="1" id="KW-0812">Transmembrane</keyword>
<evidence type="ECO:0000313" key="2">
    <source>
        <dbReference type="EMBL" id="KDR94207.1"/>
    </source>
</evidence>
<dbReference type="eggNOG" id="ENOG50345C9">
    <property type="taxonomic scope" value="Bacteria"/>
</dbReference>
<feature type="transmembrane region" description="Helical" evidence="1">
    <location>
        <begin position="59"/>
        <end position="79"/>
    </location>
</feature>
<organism evidence="2 3">
    <name type="scientific">Peptoclostridium litorale DSM 5388</name>
    <dbReference type="NCBI Taxonomy" id="1121324"/>
    <lineage>
        <taxon>Bacteria</taxon>
        <taxon>Bacillati</taxon>
        <taxon>Bacillota</taxon>
        <taxon>Clostridia</taxon>
        <taxon>Peptostreptococcales</taxon>
        <taxon>Peptoclostridiaceae</taxon>
        <taxon>Peptoclostridium</taxon>
    </lineage>
</organism>
<feature type="transmembrane region" description="Helical" evidence="1">
    <location>
        <begin position="29"/>
        <end position="52"/>
    </location>
</feature>
<evidence type="ECO:0000313" key="3">
    <source>
        <dbReference type="Proteomes" id="UP000027946"/>
    </source>
</evidence>
<dbReference type="Proteomes" id="UP000027946">
    <property type="component" value="Unassembled WGS sequence"/>
</dbReference>
<proteinExistence type="predicted"/>
<keyword evidence="1" id="KW-0472">Membrane</keyword>
<evidence type="ECO:0000256" key="1">
    <source>
        <dbReference type="SAM" id="Phobius"/>
    </source>
</evidence>
<gene>
    <name evidence="2" type="ORF">CLIT_23c04800</name>
</gene>
<accession>A0A069RIZ0</accession>
<dbReference type="AlphaFoldDB" id="A0A069RIZ0"/>
<sequence>MNFYTSEFLGPRFVIFHYFIKWYIDRFGIVSYIVALLGGIMAFFTYVIMLNLHKGEKDVAMMITLLAVIVMGGLMGLGIDISNGHAPIV</sequence>
<protein>
    <submittedName>
        <fullName evidence="2">Uncharacterized protein</fullName>
    </submittedName>
</protein>
<keyword evidence="1" id="KW-1133">Transmembrane helix</keyword>
<dbReference type="EMBL" id="JJMM01000026">
    <property type="protein sequence ID" value="KDR94207.1"/>
    <property type="molecule type" value="Genomic_DNA"/>
</dbReference>
<comment type="caution">
    <text evidence="2">The sequence shown here is derived from an EMBL/GenBank/DDBJ whole genome shotgun (WGS) entry which is preliminary data.</text>
</comment>
<name>A0A069RIZ0_PEPLI</name>
<reference evidence="2 3" key="1">
    <citation type="submission" date="2014-03" db="EMBL/GenBank/DDBJ databases">
        <title>Genome sequence of Clostridium litorale W6, DSM 5388.</title>
        <authorList>
            <person name="Poehlein A."/>
            <person name="Jagirdar A."/>
            <person name="Khonsari B."/>
            <person name="Chibani C.M."/>
            <person name="Gutierrez Gutierrez D.A."/>
            <person name="Davydova E."/>
            <person name="Alghaithi H.S."/>
            <person name="Nair K.P."/>
            <person name="Dhamotharan K."/>
            <person name="Chandran L."/>
            <person name="G W."/>
            <person name="Daniel R."/>
        </authorList>
    </citation>
    <scope>NUCLEOTIDE SEQUENCE [LARGE SCALE GENOMIC DNA]</scope>
    <source>
        <strain evidence="2 3">W6</strain>
    </source>
</reference>
<dbReference type="STRING" id="1121324.CLIT_23c04800"/>